<keyword evidence="3" id="KW-0678">Repressor</keyword>
<dbReference type="GO" id="GO:0009887">
    <property type="term" value="P:animal organ morphogenesis"/>
    <property type="evidence" value="ECO:0007669"/>
    <property type="project" value="TreeGrafter"/>
</dbReference>
<dbReference type="Proteomes" id="UP001160148">
    <property type="component" value="Unassembled WGS sequence"/>
</dbReference>
<evidence type="ECO:0000256" key="9">
    <source>
        <dbReference type="ARBA" id="ARBA00023242"/>
    </source>
</evidence>
<dbReference type="GO" id="GO:0035517">
    <property type="term" value="C:PR-DUB complex"/>
    <property type="evidence" value="ECO:0007669"/>
    <property type="project" value="TreeGrafter"/>
</dbReference>
<keyword evidence="6" id="KW-0862">Zinc</keyword>
<proteinExistence type="inferred from homology"/>
<dbReference type="GO" id="GO:0003677">
    <property type="term" value="F:DNA binding"/>
    <property type="evidence" value="ECO:0007669"/>
    <property type="project" value="InterPro"/>
</dbReference>
<dbReference type="Pfam" id="PF13919">
    <property type="entry name" value="ASXH"/>
    <property type="match status" value="1"/>
</dbReference>
<keyword evidence="4" id="KW-0479">Metal-binding</keyword>
<evidence type="ECO:0000256" key="3">
    <source>
        <dbReference type="ARBA" id="ARBA00022491"/>
    </source>
</evidence>
<dbReference type="InterPro" id="IPR044867">
    <property type="entry name" value="DEUBAD_dom"/>
</dbReference>
<keyword evidence="13" id="KW-1185">Reference proteome</keyword>
<sequence length="772" mass="84685">MNKMEDRKRTILSSGNSNTSLTPVKLQKLKENDKISNENDNVWSISKVTRGASAKSSGSKTVMKHALRQQAKRRRKNTTIAAGNVAPLPRIILPSNQINTIEDESRVPTMLEVLSSIPGFSLVKPRKRPGSKRLSAAAQLQQAKAEGCVDLETPDSVLTQVNLRSLLNKQTFSMLPRLYQHKLVQMLPHVDRESLSDTQSDFRPLLNSSVLNNEFFAQACLEWTDRLSEGEFTPENQQKMKMDIDREKSKLDPFKLKYFEPIWGENRLSNSNAAVSDWRYPKHKKTETITISVNTPPVNTVTKDVTINAITATTKETTTTTTTITTTTATTATTTIPTTCSSSDDIKSEDKKLESPWDSVDSTTDSTIKPLIEDVVVPKCEDIVIDIPLKDEFISDVDKIDDVNLDETSVIKNWSSLMNDDLETLIPEYDCVSTSKVKEQSESEVQLELEVTLTPKVDDVNSTTNQIPPNEPNDNNMNTIQELPKPISPPVVVRMPSVIQPLVISSSNSSPLPSTPSLSISPLVQSPLESNIPNDFSFINTISNISSAPSDRPVHNTYVSSIKSQVSSSSGGSSRTSGRSSLKQPPGAINLERSYQICQAVIQNSPNRNQLRCQLKPPPAVLIGKSSILRNGPKPIRNINITSSSQPLVVRHVFASSRGIPVTMSVGPPYTSDQQQLTEKQMGQYLLVQRSGGITGIRRSSSAPPTNNKIAPILNGGRPASVGIQVSTYGQSQQTNDCSCSLNAMVVCKKCGAFCHDDCIGPSKLCVTCLIR</sequence>
<keyword evidence="9" id="KW-0539">Nucleus</keyword>
<comment type="caution">
    <text evidence="12">The sequence shown here is derived from an EMBL/GenBank/DDBJ whole genome shotgun (WGS) entry which is preliminary data.</text>
</comment>
<dbReference type="PANTHER" id="PTHR13578">
    <property type="entry name" value="ADDITIONAL SEX COMBS LIKE PROTEIN ASXL"/>
    <property type="match status" value="1"/>
</dbReference>
<feature type="region of interest" description="Disordered" evidence="10">
    <location>
        <begin position="562"/>
        <end position="586"/>
    </location>
</feature>
<feature type="compositionally biased region" description="Low complexity" evidence="10">
    <location>
        <begin position="562"/>
        <end position="581"/>
    </location>
</feature>
<keyword evidence="7" id="KW-0805">Transcription regulation</keyword>
<evidence type="ECO:0000256" key="6">
    <source>
        <dbReference type="ARBA" id="ARBA00022833"/>
    </source>
</evidence>
<evidence type="ECO:0000313" key="13">
    <source>
        <dbReference type="Proteomes" id="UP001160148"/>
    </source>
</evidence>
<evidence type="ECO:0000256" key="7">
    <source>
        <dbReference type="ARBA" id="ARBA00023015"/>
    </source>
</evidence>
<feature type="compositionally biased region" description="Polar residues" evidence="10">
    <location>
        <begin position="11"/>
        <end position="22"/>
    </location>
</feature>
<comment type="similarity">
    <text evidence="2">Belongs to the Asx family.</text>
</comment>
<dbReference type="InterPro" id="IPR024811">
    <property type="entry name" value="ASX/ASX-like"/>
</dbReference>
<evidence type="ECO:0000256" key="1">
    <source>
        <dbReference type="ARBA" id="ARBA00004123"/>
    </source>
</evidence>
<keyword evidence="8" id="KW-0804">Transcription</keyword>
<evidence type="ECO:0000259" key="11">
    <source>
        <dbReference type="PROSITE" id="PS51916"/>
    </source>
</evidence>
<dbReference type="Pfam" id="PF13922">
    <property type="entry name" value="PHD_3"/>
    <property type="match status" value="1"/>
</dbReference>
<reference evidence="12 13" key="1">
    <citation type="submission" date="2023-01" db="EMBL/GenBank/DDBJ databases">
        <authorList>
            <person name="Whitehead M."/>
        </authorList>
    </citation>
    <scope>NUCLEOTIDE SEQUENCE [LARGE SCALE GENOMIC DNA]</scope>
</reference>
<dbReference type="GO" id="GO:0008270">
    <property type="term" value="F:zinc ion binding"/>
    <property type="evidence" value="ECO:0007669"/>
    <property type="project" value="UniProtKB-KW"/>
</dbReference>
<evidence type="ECO:0000256" key="5">
    <source>
        <dbReference type="ARBA" id="ARBA00022771"/>
    </source>
</evidence>
<dbReference type="InterPro" id="IPR026905">
    <property type="entry name" value="ASX-like_PHD"/>
</dbReference>
<feature type="compositionally biased region" description="Basic and acidic residues" evidence="10">
    <location>
        <begin position="344"/>
        <end position="355"/>
    </location>
</feature>
<protein>
    <recommendedName>
        <fullName evidence="11">DEUBAD domain-containing protein</fullName>
    </recommendedName>
</protein>
<evidence type="ECO:0000256" key="2">
    <source>
        <dbReference type="ARBA" id="ARBA00006391"/>
    </source>
</evidence>
<accession>A0AAV0WKY6</accession>
<dbReference type="EMBL" id="CARXXK010000002">
    <property type="protein sequence ID" value="CAI6356398.1"/>
    <property type="molecule type" value="Genomic_DNA"/>
</dbReference>
<dbReference type="InterPro" id="IPR028020">
    <property type="entry name" value="ASX_DEUBAD_dom"/>
</dbReference>
<comment type="subcellular location">
    <subcellularLocation>
        <location evidence="1">Nucleus</location>
    </subcellularLocation>
</comment>
<keyword evidence="5" id="KW-0863">Zinc-finger</keyword>
<feature type="region of interest" description="Disordered" evidence="10">
    <location>
        <begin position="1"/>
        <end position="22"/>
    </location>
</feature>
<dbReference type="GO" id="GO:0003682">
    <property type="term" value="F:chromatin binding"/>
    <property type="evidence" value="ECO:0007669"/>
    <property type="project" value="TreeGrafter"/>
</dbReference>
<dbReference type="AlphaFoldDB" id="A0AAV0WKY6"/>
<name>A0AAV0WKY6_9HEMI</name>
<dbReference type="PANTHER" id="PTHR13578:SF20">
    <property type="entry name" value="POLYCOMB PROTEIN ASX"/>
    <property type="match status" value="1"/>
</dbReference>
<dbReference type="PROSITE" id="PS51916">
    <property type="entry name" value="DEUBAD"/>
    <property type="match status" value="1"/>
</dbReference>
<evidence type="ECO:0000256" key="10">
    <source>
        <dbReference type="SAM" id="MobiDB-lite"/>
    </source>
</evidence>
<evidence type="ECO:0000256" key="8">
    <source>
        <dbReference type="ARBA" id="ARBA00023163"/>
    </source>
</evidence>
<evidence type="ECO:0000256" key="4">
    <source>
        <dbReference type="ARBA" id="ARBA00022723"/>
    </source>
</evidence>
<evidence type="ECO:0000313" key="12">
    <source>
        <dbReference type="EMBL" id="CAI6356398.1"/>
    </source>
</evidence>
<gene>
    <name evidence="12" type="ORF">MEUPH1_LOCUS12132</name>
</gene>
<feature type="region of interest" description="Disordered" evidence="10">
    <location>
        <begin position="338"/>
        <end position="364"/>
    </location>
</feature>
<feature type="domain" description="DEUBAD" evidence="11">
    <location>
        <begin position="154"/>
        <end position="268"/>
    </location>
</feature>
<organism evidence="12 13">
    <name type="scientific">Macrosiphum euphorbiae</name>
    <name type="common">potato aphid</name>
    <dbReference type="NCBI Taxonomy" id="13131"/>
    <lineage>
        <taxon>Eukaryota</taxon>
        <taxon>Metazoa</taxon>
        <taxon>Ecdysozoa</taxon>
        <taxon>Arthropoda</taxon>
        <taxon>Hexapoda</taxon>
        <taxon>Insecta</taxon>
        <taxon>Pterygota</taxon>
        <taxon>Neoptera</taxon>
        <taxon>Paraneoptera</taxon>
        <taxon>Hemiptera</taxon>
        <taxon>Sternorrhyncha</taxon>
        <taxon>Aphidomorpha</taxon>
        <taxon>Aphidoidea</taxon>
        <taxon>Aphididae</taxon>
        <taxon>Macrosiphini</taxon>
        <taxon>Macrosiphum</taxon>
    </lineage>
</organism>
<dbReference type="GO" id="GO:0045944">
    <property type="term" value="P:positive regulation of transcription by RNA polymerase II"/>
    <property type="evidence" value="ECO:0007669"/>
    <property type="project" value="TreeGrafter"/>
</dbReference>